<evidence type="ECO:0000256" key="1">
    <source>
        <dbReference type="ARBA" id="ARBA00022801"/>
    </source>
</evidence>
<dbReference type="Gene3D" id="3.30.450.40">
    <property type="match status" value="1"/>
</dbReference>
<keyword evidence="5" id="KW-1185">Reference proteome</keyword>
<evidence type="ECO:0000256" key="2">
    <source>
        <dbReference type="SAM" id="MobiDB-lite"/>
    </source>
</evidence>
<dbReference type="InterPro" id="IPR029016">
    <property type="entry name" value="GAF-like_dom_sf"/>
</dbReference>
<protein>
    <recommendedName>
        <fullName evidence="3">GAF domain-containing protein</fullName>
    </recommendedName>
</protein>
<dbReference type="RefSeq" id="WP_223836028.1">
    <property type="nucleotide sequence ID" value="NZ_BMRU01000008.1"/>
</dbReference>
<dbReference type="SUPFAM" id="SSF55781">
    <property type="entry name" value="GAF domain-like"/>
    <property type="match status" value="1"/>
</dbReference>
<dbReference type="PANTHER" id="PTHR43156:SF2">
    <property type="entry name" value="STAGE II SPORULATION PROTEIN E"/>
    <property type="match status" value="1"/>
</dbReference>
<dbReference type="GeneID" id="86959323"/>
<evidence type="ECO:0000313" key="4">
    <source>
        <dbReference type="EMBL" id="GHI15099.1"/>
    </source>
</evidence>
<gene>
    <name evidence="4" type="ORF">Scinn_45620</name>
</gene>
<evidence type="ECO:0000259" key="3">
    <source>
        <dbReference type="SMART" id="SM00065"/>
    </source>
</evidence>
<feature type="compositionally biased region" description="Low complexity" evidence="2">
    <location>
        <begin position="197"/>
        <end position="208"/>
    </location>
</feature>
<comment type="caution">
    <text evidence="4">The sequence shown here is derived from an EMBL/GenBank/DDBJ whole genome shotgun (WGS) entry which is preliminary data.</text>
</comment>
<dbReference type="Proteomes" id="UP000660554">
    <property type="component" value="Unassembled WGS sequence"/>
</dbReference>
<accession>A0ABQ3NQN9</accession>
<name>A0ABQ3NQN9_STRVG</name>
<dbReference type="SMART" id="SM00065">
    <property type="entry name" value="GAF"/>
    <property type="match status" value="1"/>
</dbReference>
<reference evidence="5" key="1">
    <citation type="submission" date="2020-09" db="EMBL/GenBank/DDBJ databases">
        <title>Whole genome shotgun sequence of Streptomyces cinnamonensis NBRC 15873.</title>
        <authorList>
            <person name="Komaki H."/>
            <person name="Tamura T."/>
        </authorList>
    </citation>
    <scope>NUCLEOTIDE SEQUENCE [LARGE SCALE GENOMIC DNA]</scope>
    <source>
        <strain evidence="5">NBRC 15873</strain>
    </source>
</reference>
<dbReference type="PANTHER" id="PTHR43156">
    <property type="entry name" value="STAGE II SPORULATION PROTEIN E-RELATED"/>
    <property type="match status" value="1"/>
</dbReference>
<keyword evidence="1" id="KW-0378">Hydrolase</keyword>
<dbReference type="Pfam" id="PF13185">
    <property type="entry name" value="GAF_2"/>
    <property type="match status" value="1"/>
</dbReference>
<organism evidence="4 5">
    <name type="scientific">Streptomyces virginiae</name>
    <name type="common">Streptomyces cinnamonensis</name>
    <dbReference type="NCBI Taxonomy" id="1961"/>
    <lineage>
        <taxon>Bacteria</taxon>
        <taxon>Bacillati</taxon>
        <taxon>Actinomycetota</taxon>
        <taxon>Actinomycetes</taxon>
        <taxon>Kitasatosporales</taxon>
        <taxon>Streptomycetaceae</taxon>
        <taxon>Streptomyces</taxon>
    </lineage>
</organism>
<evidence type="ECO:0000313" key="5">
    <source>
        <dbReference type="Proteomes" id="UP000660554"/>
    </source>
</evidence>
<feature type="region of interest" description="Disordered" evidence="2">
    <location>
        <begin position="152"/>
        <end position="208"/>
    </location>
</feature>
<dbReference type="EMBL" id="BNDV01000010">
    <property type="protein sequence ID" value="GHI15099.1"/>
    <property type="molecule type" value="Genomic_DNA"/>
</dbReference>
<feature type="compositionally biased region" description="Low complexity" evidence="2">
    <location>
        <begin position="161"/>
        <end position="188"/>
    </location>
</feature>
<feature type="domain" description="GAF" evidence="3">
    <location>
        <begin position="1"/>
        <end position="143"/>
    </location>
</feature>
<dbReference type="InterPro" id="IPR052016">
    <property type="entry name" value="Bact_Sigma-Reg"/>
</dbReference>
<sequence>MTDVVADQVVPAFEPQGLVLMSADEGRLHVIGHRGYSTEFINRFDGTPLTSRTPTAHARATGDAVSFPDSADFRRTYPDAPRSASGNAWAFLPLTVSGHSIGSLVLSYDQPRPFPPTEPALLASLAGLIAQALDRARLYDAQHTLAHTVQTGLLPPPCPTSPALTSPPATSRPATAWLSAATSTTSSTLPPPPQRRSATSKATTPPSS</sequence>
<dbReference type="InterPro" id="IPR003018">
    <property type="entry name" value="GAF"/>
</dbReference>
<proteinExistence type="predicted"/>